<dbReference type="OrthoDB" id="413008at2759"/>
<evidence type="ECO:0000313" key="3">
    <source>
        <dbReference type="Proteomes" id="UP000054166"/>
    </source>
</evidence>
<reference evidence="3" key="2">
    <citation type="submission" date="2015-01" db="EMBL/GenBank/DDBJ databases">
        <title>Evolutionary Origins and Diversification of the Mycorrhizal Mutualists.</title>
        <authorList>
            <consortium name="DOE Joint Genome Institute"/>
            <consortium name="Mycorrhizal Genomics Consortium"/>
            <person name="Kohler A."/>
            <person name="Kuo A."/>
            <person name="Nagy L.G."/>
            <person name="Floudas D."/>
            <person name="Copeland A."/>
            <person name="Barry K.W."/>
            <person name="Cichocki N."/>
            <person name="Veneault-Fourrey C."/>
            <person name="LaButti K."/>
            <person name="Lindquist E.A."/>
            <person name="Lipzen A."/>
            <person name="Lundell T."/>
            <person name="Morin E."/>
            <person name="Murat C."/>
            <person name="Riley R."/>
            <person name="Ohm R."/>
            <person name="Sun H."/>
            <person name="Tunlid A."/>
            <person name="Henrissat B."/>
            <person name="Grigoriev I.V."/>
            <person name="Hibbett D.S."/>
            <person name="Martin F."/>
        </authorList>
    </citation>
    <scope>NUCLEOTIDE SEQUENCE [LARGE SCALE GENOMIC DNA]</scope>
    <source>
        <strain evidence="3">F 1598</strain>
    </source>
</reference>
<dbReference type="EMBL" id="KN833036">
    <property type="protein sequence ID" value="KIM76313.1"/>
    <property type="molecule type" value="Genomic_DNA"/>
</dbReference>
<organism evidence="2 3">
    <name type="scientific">Piloderma croceum (strain F 1598)</name>
    <dbReference type="NCBI Taxonomy" id="765440"/>
    <lineage>
        <taxon>Eukaryota</taxon>
        <taxon>Fungi</taxon>
        <taxon>Dikarya</taxon>
        <taxon>Basidiomycota</taxon>
        <taxon>Agaricomycotina</taxon>
        <taxon>Agaricomycetes</taxon>
        <taxon>Agaricomycetidae</taxon>
        <taxon>Atheliales</taxon>
        <taxon>Atheliaceae</taxon>
        <taxon>Piloderma</taxon>
    </lineage>
</organism>
<dbReference type="InParanoid" id="A0A0C3AQU9"/>
<proteinExistence type="predicted"/>
<feature type="region of interest" description="Disordered" evidence="1">
    <location>
        <begin position="1"/>
        <end position="20"/>
    </location>
</feature>
<dbReference type="AlphaFoldDB" id="A0A0C3AQU9"/>
<dbReference type="PANTHER" id="PTHR31082:SF4">
    <property type="entry name" value="PHEROMONE-REGULATED MEMBRANE PROTEIN 10"/>
    <property type="match status" value="1"/>
</dbReference>
<feature type="compositionally biased region" description="Basic and acidic residues" evidence="1">
    <location>
        <begin position="1"/>
        <end position="12"/>
    </location>
</feature>
<dbReference type="HOGENOM" id="CLU_2606886_0_0_1"/>
<dbReference type="PANTHER" id="PTHR31082">
    <property type="entry name" value="PHEROMONE-REGULATED MEMBRANE PROTEIN 10"/>
    <property type="match status" value="1"/>
</dbReference>
<sequence>MKEREKVQEKRKKEERKRKKREAFITRHVAEIIQRQEFILKLTRALVMFGGLSHRLQAQIQVTARVLDLLNSAVCIYQM</sequence>
<keyword evidence="3" id="KW-1185">Reference proteome</keyword>
<evidence type="ECO:0000313" key="2">
    <source>
        <dbReference type="EMBL" id="KIM76313.1"/>
    </source>
</evidence>
<reference evidence="2 3" key="1">
    <citation type="submission" date="2014-04" db="EMBL/GenBank/DDBJ databases">
        <authorList>
            <consortium name="DOE Joint Genome Institute"/>
            <person name="Kuo A."/>
            <person name="Tarkka M."/>
            <person name="Buscot F."/>
            <person name="Kohler A."/>
            <person name="Nagy L.G."/>
            <person name="Floudas D."/>
            <person name="Copeland A."/>
            <person name="Barry K.W."/>
            <person name="Cichocki N."/>
            <person name="Veneault-Fourrey C."/>
            <person name="LaButti K."/>
            <person name="Lindquist E.A."/>
            <person name="Lipzen A."/>
            <person name="Lundell T."/>
            <person name="Morin E."/>
            <person name="Murat C."/>
            <person name="Sun H."/>
            <person name="Tunlid A."/>
            <person name="Henrissat B."/>
            <person name="Grigoriev I.V."/>
            <person name="Hibbett D.S."/>
            <person name="Martin F."/>
            <person name="Nordberg H.P."/>
            <person name="Cantor M.N."/>
            <person name="Hua S.X."/>
        </authorList>
    </citation>
    <scope>NUCLEOTIDE SEQUENCE [LARGE SCALE GENOMIC DNA]</scope>
    <source>
        <strain evidence="2 3">F 1598</strain>
    </source>
</reference>
<evidence type="ECO:0000256" key="1">
    <source>
        <dbReference type="SAM" id="MobiDB-lite"/>
    </source>
</evidence>
<dbReference type="InterPro" id="IPR051361">
    <property type="entry name" value="ThrE/Ser_Exporter"/>
</dbReference>
<dbReference type="STRING" id="765440.A0A0C3AQU9"/>
<protein>
    <submittedName>
        <fullName evidence="2">Uncharacterized protein</fullName>
    </submittedName>
</protein>
<dbReference type="Proteomes" id="UP000054166">
    <property type="component" value="Unassembled WGS sequence"/>
</dbReference>
<gene>
    <name evidence="2" type="ORF">PILCRDRAFT_12907</name>
</gene>
<accession>A0A0C3AQU9</accession>
<name>A0A0C3AQU9_PILCF</name>